<dbReference type="InterPro" id="IPR021372">
    <property type="entry name" value="DUF2989"/>
</dbReference>
<sequence length="273" mass="30999">MRYLLILISILLGGCDDGQVADGSMWQICDTYADICEATHSGALCSVPRGEVIRSLAKQREALTSINTYVALKSLDNYRTCLEDAFVSEAVRNKQDKQSQIATIRNIPELQKVLLASTRTMSRPEVNLWLWTYSQSQDNWESMVNGFETAKEVHVDVYVALMTQTAKQSQSKALEYARMALKKAQVIKDIQPSVYEFYVGYYLDKNELKKAAIWQGLYSALDEKKASVNAGYFRLYEKMTAAQIRAAQQEVDSLLFDAKWLNKDMSSFPKHLI</sequence>
<evidence type="ECO:0000313" key="2">
    <source>
        <dbReference type="Proteomes" id="UP001500359"/>
    </source>
</evidence>
<protein>
    <recommendedName>
        <fullName evidence="3">DUF2989 domain-containing protein</fullName>
    </recommendedName>
</protein>
<accession>A0ABN1LGR7</accession>
<dbReference type="Proteomes" id="UP001500359">
    <property type="component" value="Unassembled WGS sequence"/>
</dbReference>
<comment type="caution">
    <text evidence="1">The sequence shown here is derived from an EMBL/GenBank/DDBJ whole genome shotgun (WGS) entry which is preliminary data.</text>
</comment>
<organism evidence="1 2">
    <name type="scientific">Aliiglaciecola litoralis</name>
    <dbReference type="NCBI Taxonomy" id="582857"/>
    <lineage>
        <taxon>Bacteria</taxon>
        <taxon>Pseudomonadati</taxon>
        <taxon>Pseudomonadota</taxon>
        <taxon>Gammaproteobacteria</taxon>
        <taxon>Alteromonadales</taxon>
        <taxon>Alteromonadaceae</taxon>
        <taxon>Aliiglaciecola</taxon>
    </lineage>
</organism>
<name>A0ABN1LGR7_9ALTE</name>
<dbReference type="Pfam" id="PF11207">
    <property type="entry name" value="DUF2989"/>
    <property type="match status" value="1"/>
</dbReference>
<dbReference type="PROSITE" id="PS51257">
    <property type="entry name" value="PROKAR_LIPOPROTEIN"/>
    <property type="match status" value="1"/>
</dbReference>
<evidence type="ECO:0008006" key="3">
    <source>
        <dbReference type="Google" id="ProtNLM"/>
    </source>
</evidence>
<proteinExistence type="predicted"/>
<reference evidence="1 2" key="1">
    <citation type="journal article" date="2019" name="Int. J. Syst. Evol. Microbiol.">
        <title>The Global Catalogue of Microorganisms (GCM) 10K type strain sequencing project: providing services to taxonomists for standard genome sequencing and annotation.</title>
        <authorList>
            <consortium name="The Broad Institute Genomics Platform"/>
            <consortium name="The Broad Institute Genome Sequencing Center for Infectious Disease"/>
            <person name="Wu L."/>
            <person name="Ma J."/>
        </authorList>
    </citation>
    <scope>NUCLEOTIDE SEQUENCE [LARGE SCALE GENOMIC DNA]</scope>
    <source>
        <strain evidence="1 2">JCM 15896</strain>
    </source>
</reference>
<dbReference type="EMBL" id="BAAAFD010000003">
    <property type="protein sequence ID" value="GAA0855643.1"/>
    <property type="molecule type" value="Genomic_DNA"/>
</dbReference>
<evidence type="ECO:0000313" key="1">
    <source>
        <dbReference type="EMBL" id="GAA0855643.1"/>
    </source>
</evidence>
<gene>
    <name evidence="1" type="ORF">GCM10009114_14940</name>
</gene>
<keyword evidence="2" id="KW-1185">Reference proteome</keyword>
<dbReference type="RefSeq" id="WP_343858261.1">
    <property type="nucleotide sequence ID" value="NZ_BAAAFD010000003.1"/>
</dbReference>